<evidence type="ECO:0000259" key="4">
    <source>
        <dbReference type="Pfam" id="PF16113"/>
    </source>
</evidence>
<dbReference type="PANTHER" id="PTHR43176:SF3">
    <property type="entry name" value="3-HYDROXYISOBUTYRYL-COA HYDROLASE, MITOCHONDRIAL"/>
    <property type="match status" value="1"/>
</dbReference>
<reference evidence="5" key="1">
    <citation type="submission" date="2016-01" db="EMBL/GenBank/DDBJ databases">
        <authorList>
            <person name="Peeters C."/>
        </authorList>
    </citation>
    <scope>NUCLEOTIDE SEQUENCE [LARGE SCALE GENOMIC DNA]</scope>
    <source>
        <strain evidence="5">LMG 22937</strain>
    </source>
</reference>
<dbReference type="CDD" id="cd06558">
    <property type="entry name" value="crotonase-like"/>
    <property type="match status" value="1"/>
</dbReference>
<organism evidence="5 6">
    <name type="scientific">Caballeronia terrestris</name>
    <dbReference type="NCBI Taxonomy" id="1226301"/>
    <lineage>
        <taxon>Bacteria</taxon>
        <taxon>Pseudomonadati</taxon>
        <taxon>Pseudomonadota</taxon>
        <taxon>Betaproteobacteria</taxon>
        <taxon>Burkholderiales</taxon>
        <taxon>Burkholderiaceae</taxon>
        <taxon>Caballeronia</taxon>
    </lineage>
</organism>
<evidence type="ECO:0000313" key="5">
    <source>
        <dbReference type="EMBL" id="SAL83453.1"/>
    </source>
</evidence>
<dbReference type="PANTHER" id="PTHR43176">
    <property type="entry name" value="3-HYDROXYISOBUTYRYL-COA HYDROLASE-RELATED"/>
    <property type="match status" value="1"/>
</dbReference>
<dbReference type="Gene3D" id="3.90.226.10">
    <property type="entry name" value="2-enoyl-CoA Hydratase, Chain A, domain 1"/>
    <property type="match status" value="1"/>
</dbReference>
<dbReference type="InterPro" id="IPR045004">
    <property type="entry name" value="ECH_dom"/>
</dbReference>
<dbReference type="Proteomes" id="UP000054925">
    <property type="component" value="Unassembled WGS sequence"/>
</dbReference>
<dbReference type="GO" id="GO:0016853">
    <property type="term" value="F:isomerase activity"/>
    <property type="evidence" value="ECO:0007669"/>
    <property type="project" value="UniProtKB-KW"/>
</dbReference>
<dbReference type="SUPFAM" id="SSF52096">
    <property type="entry name" value="ClpP/crotonase"/>
    <property type="match status" value="1"/>
</dbReference>
<accession>A0A158KRU3</accession>
<gene>
    <name evidence="5" type="ORF">AWB67_06410</name>
</gene>
<evidence type="ECO:0000256" key="2">
    <source>
        <dbReference type="ARBA" id="ARBA00011915"/>
    </source>
</evidence>
<dbReference type="EC" id="3.1.2.4" evidence="2"/>
<comment type="caution">
    <text evidence="5">The sequence shown here is derived from an EMBL/GenBank/DDBJ whole genome shotgun (WGS) entry which is preliminary data.</text>
</comment>
<evidence type="ECO:0000256" key="1">
    <source>
        <dbReference type="ARBA" id="ARBA00001709"/>
    </source>
</evidence>
<dbReference type="InterPro" id="IPR032259">
    <property type="entry name" value="HIBYL-CoA-H"/>
</dbReference>
<comment type="catalytic activity">
    <reaction evidence="1">
        <text>3-hydroxy-2-methylpropanoyl-CoA + H2O = 3-hydroxy-2-methylpropanoate + CoA + H(+)</text>
        <dbReference type="Rhea" id="RHEA:20888"/>
        <dbReference type="ChEBI" id="CHEBI:11805"/>
        <dbReference type="ChEBI" id="CHEBI:15377"/>
        <dbReference type="ChEBI" id="CHEBI:15378"/>
        <dbReference type="ChEBI" id="CHEBI:57287"/>
        <dbReference type="ChEBI" id="CHEBI:57340"/>
        <dbReference type="EC" id="3.1.2.4"/>
    </reaction>
</comment>
<dbReference type="InterPro" id="IPR029045">
    <property type="entry name" value="ClpP/crotonase-like_dom_sf"/>
</dbReference>
<dbReference type="GO" id="GO:0003860">
    <property type="term" value="F:3-hydroxyisobutyryl-CoA hydrolase activity"/>
    <property type="evidence" value="ECO:0007669"/>
    <property type="project" value="UniProtKB-EC"/>
</dbReference>
<feature type="domain" description="Enoyl-CoA hydratase/isomerase" evidence="4">
    <location>
        <begin position="1"/>
        <end position="280"/>
    </location>
</feature>
<protein>
    <recommendedName>
        <fullName evidence="2">3-hydroxyisobutyryl-CoA hydrolase</fullName>
        <ecNumber evidence="2">3.1.2.4</ecNumber>
    </recommendedName>
</protein>
<keyword evidence="3" id="KW-0378">Hydrolase</keyword>
<evidence type="ECO:0000256" key="3">
    <source>
        <dbReference type="ARBA" id="ARBA00022801"/>
    </source>
</evidence>
<dbReference type="EMBL" id="FCOL02000098">
    <property type="protein sequence ID" value="SAL83453.1"/>
    <property type="molecule type" value="Genomic_DNA"/>
</dbReference>
<dbReference type="GO" id="GO:0006574">
    <property type="term" value="P:L-valine catabolic process"/>
    <property type="evidence" value="ECO:0007669"/>
    <property type="project" value="TreeGrafter"/>
</dbReference>
<dbReference type="AlphaFoldDB" id="A0A158KRU3"/>
<keyword evidence="6" id="KW-1185">Reference proteome</keyword>
<proteinExistence type="predicted"/>
<sequence>MIGRLSQVFERCRTEDAILAVVLRGGGKKAFCAAGDIRALYGSVRSDATRDKTWLQFFIDEYRVDYAIHNFEKPVVALLDGIAMGGAVWGSPQGAALRIVTERTRMAMPETRIGMLPDVGATNFMGKMPLDMELYVGLTGAMLSGADAVACGLADICVPSPWLCDFVQRLETLHWDGREEAIDSLRRAFVPPANTEVHPQLEAHREQIRAHFSAAGGIESIVRSLQQDTPTDWSTATLANLTSNSPCMLEVTYHALLRGRQLALADCFRMELGIVYRAISEAIS</sequence>
<name>A0A158KRU3_9BURK</name>
<evidence type="ECO:0000313" key="6">
    <source>
        <dbReference type="Proteomes" id="UP000054925"/>
    </source>
</evidence>
<dbReference type="Pfam" id="PF16113">
    <property type="entry name" value="ECH_2"/>
    <property type="match status" value="1"/>
</dbReference>